<dbReference type="AlphaFoldDB" id="A0A2J0JJ02"/>
<feature type="transmembrane region" description="Helical" evidence="4">
    <location>
        <begin position="7"/>
        <end position="28"/>
    </location>
</feature>
<protein>
    <recommendedName>
        <fullName evidence="5">Glycosyltransferase 2-like domain-containing protein</fullName>
    </recommendedName>
</protein>
<feature type="domain" description="Glycosyltransferase 2-like" evidence="5">
    <location>
        <begin position="50"/>
        <end position="217"/>
    </location>
</feature>
<accession>A0A2J0JJ02</accession>
<dbReference type="GO" id="GO:0016757">
    <property type="term" value="F:glycosyltransferase activity"/>
    <property type="evidence" value="ECO:0007669"/>
    <property type="project" value="UniProtKB-KW"/>
</dbReference>
<feature type="transmembrane region" description="Helical" evidence="4">
    <location>
        <begin position="389"/>
        <end position="407"/>
    </location>
</feature>
<evidence type="ECO:0000256" key="4">
    <source>
        <dbReference type="SAM" id="Phobius"/>
    </source>
</evidence>
<evidence type="ECO:0000259" key="5">
    <source>
        <dbReference type="Pfam" id="PF00535"/>
    </source>
</evidence>
<comment type="caution">
    <text evidence="6">The sequence shown here is derived from an EMBL/GenBank/DDBJ whole genome shotgun (WGS) entry which is preliminary data.</text>
</comment>
<dbReference type="PANTHER" id="PTHR43630">
    <property type="entry name" value="POLY-BETA-1,6-N-ACETYL-D-GLUCOSAMINE SYNTHASE"/>
    <property type="match status" value="1"/>
</dbReference>
<gene>
    <name evidence="6" type="ORF">COU48_00555</name>
</gene>
<evidence type="ECO:0000313" key="7">
    <source>
        <dbReference type="Proteomes" id="UP000228613"/>
    </source>
</evidence>
<evidence type="ECO:0000313" key="6">
    <source>
        <dbReference type="EMBL" id="PIR69071.1"/>
    </source>
</evidence>
<dbReference type="SUPFAM" id="SSF53448">
    <property type="entry name" value="Nucleotide-diphospho-sugar transferases"/>
    <property type="match status" value="1"/>
</dbReference>
<dbReference type="EMBL" id="PFCP01000016">
    <property type="protein sequence ID" value="PIR69071.1"/>
    <property type="molecule type" value="Genomic_DNA"/>
</dbReference>
<dbReference type="Pfam" id="PF00535">
    <property type="entry name" value="Glycos_transf_2"/>
    <property type="match status" value="1"/>
</dbReference>
<dbReference type="InterPro" id="IPR029044">
    <property type="entry name" value="Nucleotide-diphossugar_trans"/>
</dbReference>
<dbReference type="InterPro" id="IPR001173">
    <property type="entry name" value="Glyco_trans_2-like"/>
</dbReference>
<keyword evidence="4" id="KW-0812">Transmembrane</keyword>
<dbReference type="Proteomes" id="UP000228613">
    <property type="component" value="Unassembled WGS sequence"/>
</dbReference>
<sequence>MDSISNVVFYIATFFSVYLQVFLLITFLENRKKIVVNTLHLELEKYPGVTVVVPCYNEEKTIFRTVHSLLELDYPKDKLHLILIDDGSTDDTFSILKRFEGRNNIKVIKKENGGKHTAQNLGLKYTETPFVGCLDSDSLVHPQALKRIMNTFSKDESVSAVIPSILVTSSKNIVEKVQKAEYDLIVFNKKMFSFLNAIHVTPGPFAIFKKKVFDEIGPYRHAHNTEDQEIALRMHKHGYKIENCSDAYVYTSVPKTISRLYQQRVRWTYGFFRNMIDYRDLFFKKKFGNLGFLTLPSGIISFSGVIVMFVLLVANFVSFISKKILEIKTIGMSASFGIFKFDFFFINTKTLLFMTIFTYILLIIAIFIGKKMTEGKPGFPFEVLYLVPFYGFFAPFWIIRSFWNAIFKKESSWQMERVSL</sequence>
<keyword evidence="3" id="KW-0808">Transferase</keyword>
<evidence type="ECO:0000256" key="1">
    <source>
        <dbReference type="ARBA" id="ARBA00006739"/>
    </source>
</evidence>
<evidence type="ECO:0000256" key="3">
    <source>
        <dbReference type="ARBA" id="ARBA00022679"/>
    </source>
</evidence>
<keyword evidence="4" id="KW-0472">Membrane</keyword>
<feature type="transmembrane region" description="Helical" evidence="4">
    <location>
        <begin position="299"/>
        <end position="320"/>
    </location>
</feature>
<name>A0A2J0JJ02_9BACT</name>
<dbReference type="PANTHER" id="PTHR43630:SF1">
    <property type="entry name" value="POLY-BETA-1,6-N-ACETYL-D-GLUCOSAMINE SYNTHASE"/>
    <property type="match status" value="1"/>
</dbReference>
<dbReference type="CDD" id="cd06423">
    <property type="entry name" value="CESA_like"/>
    <property type="match status" value="1"/>
</dbReference>
<proteinExistence type="inferred from homology"/>
<comment type="similarity">
    <text evidence="1">Belongs to the glycosyltransferase 2 family.</text>
</comment>
<keyword evidence="2" id="KW-0328">Glycosyltransferase</keyword>
<feature type="transmembrane region" description="Helical" evidence="4">
    <location>
        <begin position="341"/>
        <end position="369"/>
    </location>
</feature>
<evidence type="ECO:0000256" key="2">
    <source>
        <dbReference type="ARBA" id="ARBA00022676"/>
    </source>
</evidence>
<dbReference type="Gene3D" id="3.90.550.10">
    <property type="entry name" value="Spore Coat Polysaccharide Biosynthesis Protein SpsA, Chain A"/>
    <property type="match status" value="1"/>
</dbReference>
<keyword evidence="4" id="KW-1133">Transmembrane helix</keyword>
<reference evidence="7" key="1">
    <citation type="submission" date="2017-09" db="EMBL/GenBank/DDBJ databases">
        <title>Depth-based differentiation of microbial function through sediment-hosted aquifers and enrichment of novel symbionts in the deep terrestrial subsurface.</title>
        <authorList>
            <person name="Probst A.J."/>
            <person name="Ladd B."/>
            <person name="Jarett J.K."/>
            <person name="Geller-Mcgrath D.E."/>
            <person name="Sieber C.M.K."/>
            <person name="Emerson J.B."/>
            <person name="Anantharaman K."/>
            <person name="Thomas B.C."/>
            <person name="Malmstrom R."/>
            <person name="Stieglmeier M."/>
            <person name="Klingl A."/>
            <person name="Woyke T."/>
            <person name="Ryan C.M."/>
            <person name="Banfield J.F."/>
        </authorList>
    </citation>
    <scope>NUCLEOTIDE SEQUENCE [LARGE SCALE GENOMIC DNA]</scope>
</reference>
<organism evidence="6 7">
    <name type="scientific">Candidatus Nomurabacteria bacterium CG10_big_fil_rev_8_21_14_0_10_03_31_7</name>
    <dbReference type="NCBI Taxonomy" id="1974730"/>
    <lineage>
        <taxon>Bacteria</taxon>
        <taxon>Candidatus Nomuraibacteriota</taxon>
    </lineage>
</organism>